<evidence type="ECO:0000256" key="1">
    <source>
        <dbReference type="ARBA" id="ARBA00004651"/>
    </source>
</evidence>
<name>A0A067R341_ZOONE</name>
<gene>
    <name evidence="9" type="ORF">L798_08945</name>
</gene>
<organism evidence="9 10">
    <name type="scientific">Zootermopsis nevadensis</name>
    <name type="common">Dampwood termite</name>
    <dbReference type="NCBI Taxonomy" id="136037"/>
    <lineage>
        <taxon>Eukaryota</taxon>
        <taxon>Metazoa</taxon>
        <taxon>Ecdysozoa</taxon>
        <taxon>Arthropoda</taxon>
        <taxon>Hexapoda</taxon>
        <taxon>Insecta</taxon>
        <taxon>Pterygota</taxon>
        <taxon>Neoptera</taxon>
        <taxon>Polyneoptera</taxon>
        <taxon>Dictyoptera</taxon>
        <taxon>Blattodea</taxon>
        <taxon>Blattoidea</taxon>
        <taxon>Termitoidae</taxon>
        <taxon>Termopsidae</taxon>
        <taxon>Zootermopsis</taxon>
    </lineage>
</organism>
<dbReference type="GO" id="GO:0005886">
    <property type="term" value="C:plasma membrane"/>
    <property type="evidence" value="ECO:0007669"/>
    <property type="project" value="UniProtKB-SubCell"/>
</dbReference>
<evidence type="ECO:0000313" key="9">
    <source>
        <dbReference type="EMBL" id="KDR17327.1"/>
    </source>
</evidence>
<dbReference type="PANTHER" id="PTHR42643:SF24">
    <property type="entry name" value="IONOTROPIC RECEPTOR 60A"/>
    <property type="match status" value="1"/>
</dbReference>
<keyword evidence="6" id="KW-0675">Receptor</keyword>
<dbReference type="EMBL" id="KK852745">
    <property type="protein sequence ID" value="KDR17327.1"/>
    <property type="molecule type" value="Genomic_DNA"/>
</dbReference>
<comment type="subcellular location">
    <subcellularLocation>
        <location evidence="1">Cell membrane</location>
        <topology evidence="1">Multi-pass membrane protein</topology>
    </subcellularLocation>
</comment>
<dbReference type="eggNOG" id="KOG1052">
    <property type="taxonomic scope" value="Eukaryota"/>
</dbReference>
<evidence type="ECO:0000256" key="2">
    <source>
        <dbReference type="ARBA" id="ARBA00022475"/>
    </source>
</evidence>
<evidence type="ECO:0008006" key="11">
    <source>
        <dbReference type="Google" id="ProtNLM"/>
    </source>
</evidence>
<keyword evidence="5 8" id="KW-0472">Membrane</keyword>
<keyword evidence="3 8" id="KW-0812">Transmembrane</keyword>
<sequence>MLNSGRKFDFSKENQIFLNDSTDSVSKKILKGMVICPDSEACLNWARTHQNISTVCADVYTMYAKSIGLSTDENNRPLLCDLDDGDVVNLEIVMAVLKGNPLLEHINDVIDRIVEAGIFMQWTNRFIDEAKISTKATLSYPLGDEYLNISIKHMQSAIYLLMFGCALAFLSFFIEIAWHKLISKRRLSHVKTKNTSREQVELFVNYVLHHIKCDTRNTE</sequence>
<keyword evidence="7" id="KW-0325">Glycoprotein</keyword>
<evidence type="ECO:0000256" key="3">
    <source>
        <dbReference type="ARBA" id="ARBA00022692"/>
    </source>
</evidence>
<accession>A0A067R341</accession>
<proteinExistence type="predicted"/>
<reference evidence="9 10" key="1">
    <citation type="journal article" date="2014" name="Nat. Commun.">
        <title>Molecular traces of alternative social organization in a termite genome.</title>
        <authorList>
            <person name="Terrapon N."/>
            <person name="Li C."/>
            <person name="Robertson H.M."/>
            <person name="Ji L."/>
            <person name="Meng X."/>
            <person name="Booth W."/>
            <person name="Chen Z."/>
            <person name="Childers C.P."/>
            <person name="Glastad K.M."/>
            <person name="Gokhale K."/>
            <person name="Gowin J."/>
            <person name="Gronenberg W."/>
            <person name="Hermansen R.A."/>
            <person name="Hu H."/>
            <person name="Hunt B.G."/>
            <person name="Huylmans A.K."/>
            <person name="Khalil S.M."/>
            <person name="Mitchell R.D."/>
            <person name="Munoz-Torres M.C."/>
            <person name="Mustard J.A."/>
            <person name="Pan H."/>
            <person name="Reese J.T."/>
            <person name="Scharf M.E."/>
            <person name="Sun F."/>
            <person name="Vogel H."/>
            <person name="Xiao J."/>
            <person name="Yang W."/>
            <person name="Yang Z."/>
            <person name="Yang Z."/>
            <person name="Zhou J."/>
            <person name="Zhu J."/>
            <person name="Brent C.S."/>
            <person name="Elsik C.G."/>
            <person name="Goodisman M.A."/>
            <person name="Liberles D.A."/>
            <person name="Roe R.M."/>
            <person name="Vargo E.L."/>
            <person name="Vilcinskas A."/>
            <person name="Wang J."/>
            <person name="Bornberg-Bauer E."/>
            <person name="Korb J."/>
            <person name="Zhang G."/>
            <person name="Liebig J."/>
        </authorList>
    </citation>
    <scope>NUCLEOTIDE SEQUENCE [LARGE SCALE GENOMIC DNA]</scope>
    <source>
        <tissue evidence="9">Whole organism</tissue>
    </source>
</reference>
<protein>
    <recommendedName>
        <fullName evidence="11">Ionotropic glutamate receptor C-terminal domain-containing protein</fullName>
    </recommendedName>
</protein>
<feature type="transmembrane region" description="Helical" evidence="8">
    <location>
        <begin position="157"/>
        <end position="178"/>
    </location>
</feature>
<evidence type="ECO:0000256" key="7">
    <source>
        <dbReference type="ARBA" id="ARBA00023180"/>
    </source>
</evidence>
<evidence type="ECO:0000313" key="10">
    <source>
        <dbReference type="Proteomes" id="UP000027135"/>
    </source>
</evidence>
<keyword evidence="4 8" id="KW-1133">Transmembrane helix</keyword>
<dbReference type="Proteomes" id="UP000027135">
    <property type="component" value="Unassembled WGS sequence"/>
</dbReference>
<evidence type="ECO:0000256" key="8">
    <source>
        <dbReference type="SAM" id="Phobius"/>
    </source>
</evidence>
<evidence type="ECO:0000256" key="4">
    <source>
        <dbReference type="ARBA" id="ARBA00022989"/>
    </source>
</evidence>
<dbReference type="InParanoid" id="A0A067R341"/>
<keyword evidence="10" id="KW-1185">Reference proteome</keyword>
<evidence type="ECO:0000256" key="5">
    <source>
        <dbReference type="ARBA" id="ARBA00023136"/>
    </source>
</evidence>
<dbReference type="InterPro" id="IPR052192">
    <property type="entry name" value="Insect_Ionotropic_Sensory_Rcpt"/>
</dbReference>
<dbReference type="AlphaFoldDB" id="A0A067R341"/>
<keyword evidence="2" id="KW-1003">Cell membrane</keyword>
<dbReference type="PANTHER" id="PTHR42643">
    <property type="entry name" value="IONOTROPIC RECEPTOR 20A-RELATED"/>
    <property type="match status" value="1"/>
</dbReference>
<evidence type="ECO:0000256" key="6">
    <source>
        <dbReference type="ARBA" id="ARBA00023170"/>
    </source>
</evidence>